<dbReference type="InterPro" id="IPR035965">
    <property type="entry name" value="PAS-like_dom_sf"/>
</dbReference>
<dbReference type="RefSeq" id="WP_338396638.1">
    <property type="nucleotide sequence ID" value="NZ_AP025292.1"/>
</dbReference>
<evidence type="ECO:0000313" key="2">
    <source>
        <dbReference type="Proteomes" id="UP001354989"/>
    </source>
</evidence>
<keyword evidence="2" id="KW-1185">Reference proteome</keyword>
<dbReference type="Gene3D" id="3.30.450.20">
    <property type="entry name" value="PAS domain"/>
    <property type="match status" value="1"/>
</dbReference>
<evidence type="ECO:0008006" key="3">
    <source>
        <dbReference type="Google" id="ProtNLM"/>
    </source>
</evidence>
<dbReference type="SUPFAM" id="SSF55785">
    <property type="entry name" value="PYP-like sensor domain (PAS domain)"/>
    <property type="match status" value="1"/>
</dbReference>
<sequence>MEYNNNNLHGFNEVMLDRLSEGYRVIGFDWKYLFVNKKVVEQSGVKSKQEILGGTIMDWHPGIETTELFDDLMTCMHSRVSKTIDNALININGRGETFDLQIEPAPQGILMLSIDALHRKQKEDKREQELAKLEQLMHLTSHSLRKPVCNIMRIVNFLGQETAEMNQIIRMTNILRKEVLNLDSCTEDLTMLIHSRKEQA</sequence>
<protein>
    <recommendedName>
        <fullName evidence="3">PAS domain-containing protein</fullName>
    </recommendedName>
</protein>
<name>A0ABM7VEA8_9BACT</name>
<organism evidence="1 2">
    <name type="scientific">Persicobacter psychrovividus</name>
    <dbReference type="NCBI Taxonomy" id="387638"/>
    <lineage>
        <taxon>Bacteria</taxon>
        <taxon>Pseudomonadati</taxon>
        <taxon>Bacteroidota</taxon>
        <taxon>Cytophagia</taxon>
        <taxon>Cytophagales</taxon>
        <taxon>Persicobacteraceae</taxon>
        <taxon>Persicobacter</taxon>
    </lineage>
</organism>
<dbReference type="EMBL" id="AP025292">
    <property type="protein sequence ID" value="BDC99179.1"/>
    <property type="molecule type" value="Genomic_DNA"/>
</dbReference>
<dbReference type="Proteomes" id="UP001354989">
    <property type="component" value="Chromosome"/>
</dbReference>
<gene>
    <name evidence="1" type="ORF">PEPS_14600</name>
</gene>
<proteinExistence type="predicted"/>
<reference evidence="1 2" key="1">
    <citation type="submission" date="2021-12" db="EMBL/GenBank/DDBJ databases">
        <title>Genome sequencing of bacteria with rrn-lacking chromosome and rrn-plasmid.</title>
        <authorList>
            <person name="Anda M."/>
            <person name="Iwasaki W."/>
        </authorList>
    </citation>
    <scope>NUCLEOTIDE SEQUENCE [LARGE SCALE GENOMIC DNA]</scope>
    <source>
        <strain evidence="1 2">NBRC 101262</strain>
    </source>
</reference>
<evidence type="ECO:0000313" key="1">
    <source>
        <dbReference type="EMBL" id="BDC99179.1"/>
    </source>
</evidence>
<accession>A0ABM7VEA8</accession>